<dbReference type="PROSITE" id="PS00061">
    <property type="entry name" value="ADH_SHORT"/>
    <property type="match status" value="1"/>
</dbReference>
<evidence type="ECO:0000256" key="4">
    <source>
        <dbReference type="SAM" id="Coils"/>
    </source>
</evidence>
<evidence type="ECO:0000256" key="3">
    <source>
        <dbReference type="RuleBase" id="RU000363"/>
    </source>
</evidence>
<name>A0A9J6C8H4_POLVA</name>
<evidence type="ECO:0000313" key="6">
    <source>
        <dbReference type="Proteomes" id="UP001107558"/>
    </source>
</evidence>
<keyword evidence="4" id="KW-0175">Coiled coil</keyword>
<organism evidence="5 6">
    <name type="scientific">Polypedilum vanderplanki</name>
    <name type="common">Sleeping chironomid midge</name>
    <dbReference type="NCBI Taxonomy" id="319348"/>
    <lineage>
        <taxon>Eukaryota</taxon>
        <taxon>Metazoa</taxon>
        <taxon>Ecdysozoa</taxon>
        <taxon>Arthropoda</taxon>
        <taxon>Hexapoda</taxon>
        <taxon>Insecta</taxon>
        <taxon>Pterygota</taxon>
        <taxon>Neoptera</taxon>
        <taxon>Endopterygota</taxon>
        <taxon>Diptera</taxon>
        <taxon>Nematocera</taxon>
        <taxon>Chironomoidea</taxon>
        <taxon>Chironomidae</taxon>
        <taxon>Chironominae</taxon>
        <taxon>Polypedilum</taxon>
        <taxon>Polypedilum</taxon>
    </lineage>
</organism>
<dbReference type="Proteomes" id="UP001107558">
    <property type="component" value="Chromosome 2"/>
</dbReference>
<gene>
    <name evidence="5" type="ORF">PVAND_008023</name>
</gene>
<dbReference type="AlphaFoldDB" id="A0A9J6C8H4"/>
<feature type="coiled-coil region" evidence="4">
    <location>
        <begin position="33"/>
        <end position="63"/>
    </location>
</feature>
<dbReference type="PANTHER" id="PTHR43115">
    <property type="entry name" value="DEHYDROGENASE/REDUCTASE SDR FAMILY MEMBER 11"/>
    <property type="match status" value="1"/>
</dbReference>
<evidence type="ECO:0000256" key="2">
    <source>
        <dbReference type="ARBA" id="ARBA00023002"/>
    </source>
</evidence>
<dbReference type="InterPro" id="IPR036291">
    <property type="entry name" value="NAD(P)-bd_dom_sf"/>
</dbReference>
<protein>
    <submittedName>
        <fullName evidence="5">Uncharacterized protein</fullName>
    </submittedName>
</protein>
<keyword evidence="6" id="KW-1185">Reference proteome</keyword>
<dbReference type="PRINTS" id="PR00080">
    <property type="entry name" value="SDRFAMILY"/>
</dbReference>
<comment type="caution">
    <text evidence="5">The sequence shown here is derived from an EMBL/GenBank/DDBJ whole genome shotgun (WGS) entry which is preliminary data.</text>
</comment>
<dbReference type="OrthoDB" id="417891at2759"/>
<dbReference type="SUPFAM" id="SSF51735">
    <property type="entry name" value="NAD(P)-binding Rossmann-fold domains"/>
    <property type="match status" value="1"/>
</dbReference>
<evidence type="ECO:0000256" key="1">
    <source>
        <dbReference type="ARBA" id="ARBA00006484"/>
    </source>
</evidence>
<accession>A0A9J6C8H4</accession>
<dbReference type="PRINTS" id="PR00081">
    <property type="entry name" value="GDHRDH"/>
</dbReference>
<dbReference type="InterPro" id="IPR002347">
    <property type="entry name" value="SDR_fam"/>
</dbReference>
<dbReference type="PANTHER" id="PTHR43115:SF4">
    <property type="entry name" value="DEHYDROGENASE_REDUCTASE SDR FAMILY MEMBER 11"/>
    <property type="match status" value="1"/>
</dbReference>
<comment type="similarity">
    <text evidence="1 3">Belongs to the short-chain dehydrogenases/reductases (SDR) family.</text>
</comment>
<sequence>MEKWFGKTAIVTGASAGIGEAIVKDFAKHGINVIALARRMEKLEALQEELKEAKGKILVNNAAVGISSAILNGDDDDVDDKIMSTVNTNFVGLVRMTRKAYKLMVKANDYSILINIESVVSHIVPFTPFDTNVYSGTKFAVRSVTETLRHELIKNENLKVRVCVTVETEIFGAGGWTEESAKDFLMKYEMPALKSSDVSQTVMFMLMLPYTVDITEMIVKVVGEKF</sequence>
<dbReference type="GO" id="GO:0016491">
    <property type="term" value="F:oxidoreductase activity"/>
    <property type="evidence" value="ECO:0007669"/>
    <property type="project" value="UniProtKB-KW"/>
</dbReference>
<proteinExistence type="inferred from homology"/>
<dbReference type="Gene3D" id="3.40.50.720">
    <property type="entry name" value="NAD(P)-binding Rossmann-like Domain"/>
    <property type="match status" value="2"/>
</dbReference>
<reference evidence="5" key="1">
    <citation type="submission" date="2021-03" db="EMBL/GenBank/DDBJ databases">
        <title>Chromosome level genome of the anhydrobiotic midge Polypedilum vanderplanki.</title>
        <authorList>
            <person name="Yoshida Y."/>
            <person name="Kikawada T."/>
            <person name="Gusev O."/>
        </authorList>
    </citation>
    <scope>NUCLEOTIDE SEQUENCE</scope>
    <source>
        <strain evidence="5">NIAS01</strain>
        <tissue evidence="5">Whole body or cell culture</tissue>
    </source>
</reference>
<dbReference type="Pfam" id="PF00106">
    <property type="entry name" value="adh_short"/>
    <property type="match status" value="2"/>
</dbReference>
<keyword evidence="2" id="KW-0560">Oxidoreductase</keyword>
<dbReference type="EMBL" id="JADBJN010000002">
    <property type="protein sequence ID" value="KAG5678338.1"/>
    <property type="molecule type" value="Genomic_DNA"/>
</dbReference>
<evidence type="ECO:0000313" key="5">
    <source>
        <dbReference type="EMBL" id="KAG5678338.1"/>
    </source>
</evidence>
<dbReference type="InterPro" id="IPR020904">
    <property type="entry name" value="Sc_DH/Rdtase_CS"/>
</dbReference>